<dbReference type="Pfam" id="PF02643">
    <property type="entry name" value="DUF192"/>
    <property type="match status" value="1"/>
</dbReference>
<dbReference type="PROSITE" id="PS51257">
    <property type="entry name" value="PROKAR_LIPOPROTEIN"/>
    <property type="match status" value="1"/>
</dbReference>
<dbReference type="InterPro" id="IPR038695">
    <property type="entry name" value="Saro_0823-like_sf"/>
</dbReference>
<organism evidence="2 3">
    <name type="scientific">Qipengyuania benthica</name>
    <dbReference type="NCBI Taxonomy" id="3067651"/>
    <lineage>
        <taxon>Bacteria</taxon>
        <taxon>Pseudomonadati</taxon>
        <taxon>Pseudomonadota</taxon>
        <taxon>Alphaproteobacteria</taxon>
        <taxon>Sphingomonadales</taxon>
        <taxon>Erythrobacteraceae</taxon>
        <taxon>Qipengyuania</taxon>
    </lineage>
</organism>
<proteinExistence type="predicted"/>
<dbReference type="RefSeq" id="WP_305928551.1">
    <property type="nucleotide sequence ID" value="NZ_JAVAIL010000001.1"/>
</dbReference>
<dbReference type="Gene3D" id="2.60.120.1140">
    <property type="entry name" value="Protein of unknown function DUF192"/>
    <property type="match status" value="1"/>
</dbReference>
<accession>A0ABT9H519</accession>
<feature type="chain" id="PRO_5046038246" evidence="1">
    <location>
        <begin position="22"/>
        <end position="160"/>
    </location>
</feature>
<feature type="signal peptide" evidence="1">
    <location>
        <begin position="1"/>
        <end position="21"/>
    </location>
</feature>
<dbReference type="InterPro" id="IPR003795">
    <property type="entry name" value="DUF192"/>
</dbReference>
<evidence type="ECO:0000313" key="3">
    <source>
        <dbReference type="Proteomes" id="UP001235664"/>
    </source>
</evidence>
<dbReference type="PANTHER" id="PTHR37953">
    <property type="entry name" value="UPF0127 PROTEIN MJ1496"/>
    <property type="match status" value="1"/>
</dbReference>
<dbReference type="Proteomes" id="UP001235664">
    <property type="component" value="Unassembled WGS sequence"/>
</dbReference>
<evidence type="ECO:0000313" key="2">
    <source>
        <dbReference type="EMBL" id="MDP4538415.1"/>
    </source>
</evidence>
<keyword evidence="3" id="KW-1185">Reference proteome</keyword>
<comment type="caution">
    <text evidence="2">The sequence shown here is derived from an EMBL/GenBank/DDBJ whole genome shotgun (WGS) entry which is preliminary data.</text>
</comment>
<dbReference type="PANTHER" id="PTHR37953:SF1">
    <property type="entry name" value="UPF0127 PROTEIN MJ1496"/>
    <property type="match status" value="1"/>
</dbReference>
<reference evidence="2 3" key="1">
    <citation type="submission" date="2023-08" db="EMBL/GenBank/DDBJ databases">
        <title>genomic of DY56.</title>
        <authorList>
            <person name="Wang Y."/>
        </authorList>
    </citation>
    <scope>NUCLEOTIDE SEQUENCE [LARGE SCALE GENOMIC DNA]</scope>
    <source>
        <strain evidence="2 3">DY56-A-20</strain>
    </source>
</reference>
<keyword evidence="1" id="KW-0732">Signal</keyword>
<dbReference type="EMBL" id="JAVAIL010000001">
    <property type="protein sequence ID" value="MDP4538415.1"/>
    <property type="molecule type" value="Genomic_DNA"/>
</dbReference>
<name>A0ABT9H519_9SPHN</name>
<gene>
    <name evidence="2" type="ORF">Q9K01_02075</name>
</gene>
<sequence>MSRIAALAVCALLAACSPQPAAEATPSAAAVASVHPVSGLEVIPLTVTSGDTVHRFAVELAASPEAQQRGLMFRTELGDSEGMIFPSTPPQVRSFWMKNTPLPLDIIYIGEDGRILNIHPMTTPYSLDSLYSTGVTSGVLELRGGRAEELGIEVGDLVEW</sequence>
<evidence type="ECO:0000256" key="1">
    <source>
        <dbReference type="SAM" id="SignalP"/>
    </source>
</evidence>
<protein>
    <submittedName>
        <fullName evidence="2">DUF192 domain-containing protein</fullName>
    </submittedName>
</protein>